<keyword evidence="4" id="KW-1185">Reference proteome</keyword>
<accession>A0A5B7F8Q9</accession>
<keyword evidence="2" id="KW-0812">Transmembrane</keyword>
<name>A0A5B7F8Q9_PORTR</name>
<evidence type="ECO:0000313" key="4">
    <source>
        <dbReference type="Proteomes" id="UP000324222"/>
    </source>
</evidence>
<proteinExistence type="predicted"/>
<feature type="transmembrane region" description="Helical" evidence="2">
    <location>
        <begin position="198"/>
        <end position="215"/>
    </location>
</feature>
<evidence type="ECO:0000256" key="1">
    <source>
        <dbReference type="SAM" id="MobiDB-lite"/>
    </source>
</evidence>
<evidence type="ECO:0000256" key="2">
    <source>
        <dbReference type="SAM" id="Phobius"/>
    </source>
</evidence>
<organism evidence="3 4">
    <name type="scientific">Portunus trituberculatus</name>
    <name type="common">Swimming crab</name>
    <name type="synonym">Neptunus trituberculatus</name>
    <dbReference type="NCBI Taxonomy" id="210409"/>
    <lineage>
        <taxon>Eukaryota</taxon>
        <taxon>Metazoa</taxon>
        <taxon>Ecdysozoa</taxon>
        <taxon>Arthropoda</taxon>
        <taxon>Crustacea</taxon>
        <taxon>Multicrustacea</taxon>
        <taxon>Malacostraca</taxon>
        <taxon>Eumalacostraca</taxon>
        <taxon>Eucarida</taxon>
        <taxon>Decapoda</taxon>
        <taxon>Pleocyemata</taxon>
        <taxon>Brachyura</taxon>
        <taxon>Eubrachyura</taxon>
        <taxon>Portunoidea</taxon>
        <taxon>Portunidae</taxon>
        <taxon>Portuninae</taxon>
        <taxon>Portunus</taxon>
    </lineage>
</organism>
<gene>
    <name evidence="3" type="ORF">E2C01_035071</name>
</gene>
<keyword evidence="2" id="KW-1133">Transmembrane helix</keyword>
<sequence>MLTPLSPENSMEGPGTVGEGTPLATSGGAERRAAHKLTLLTTNSGAGLRTEGPCPPLTPGAKPGRGDTLRLAPLLPEATTKEPEPRGDRGSSTSGTNLGEGRTLAPPSANPENAEPEARGNKTADNWPIETFIAARSDSTATNLLAQGASEAGSSRRECFSLEPPYDLAHFFSLAECFSASFTYAWNWRRESLRFLRFSLRFLMILSLTLSVALVRGMSLGRWEEDCCLRGRSCEVLDSL</sequence>
<reference evidence="3 4" key="1">
    <citation type="submission" date="2019-05" db="EMBL/GenBank/DDBJ databases">
        <title>Another draft genome of Portunus trituberculatus and its Hox gene families provides insights of decapod evolution.</title>
        <authorList>
            <person name="Jeong J.-H."/>
            <person name="Song I."/>
            <person name="Kim S."/>
            <person name="Choi T."/>
            <person name="Kim D."/>
            <person name="Ryu S."/>
            <person name="Kim W."/>
        </authorList>
    </citation>
    <scope>NUCLEOTIDE SEQUENCE [LARGE SCALE GENOMIC DNA]</scope>
    <source>
        <tissue evidence="3">Muscle</tissue>
    </source>
</reference>
<evidence type="ECO:0000313" key="3">
    <source>
        <dbReference type="EMBL" id="MPC41478.1"/>
    </source>
</evidence>
<feature type="compositionally biased region" description="Basic and acidic residues" evidence="1">
    <location>
        <begin position="79"/>
        <end position="89"/>
    </location>
</feature>
<dbReference type="Proteomes" id="UP000324222">
    <property type="component" value="Unassembled WGS sequence"/>
</dbReference>
<keyword evidence="2" id="KW-0472">Membrane</keyword>
<comment type="caution">
    <text evidence="3">The sequence shown here is derived from an EMBL/GenBank/DDBJ whole genome shotgun (WGS) entry which is preliminary data.</text>
</comment>
<dbReference type="EMBL" id="VSRR010005072">
    <property type="protein sequence ID" value="MPC41478.1"/>
    <property type="molecule type" value="Genomic_DNA"/>
</dbReference>
<dbReference type="AlphaFoldDB" id="A0A5B7F8Q9"/>
<feature type="region of interest" description="Disordered" evidence="1">
    <location>
        <begin position="1"/>
        <end position="123"/>
    </location>
</feature>
<protein>
    <submittedName>
        <fullName evidence="3">Uncharacterized protein</fullName>
    </submittedName>
</protein>